<name>A0ACC1N5I7_9HYPO</name>
<accession>A0ACC1N5I7</accession>
<evidence type="ECO:0000313" key="1">
    <source>
        <dbReference type="EMBL" id="KAJ2973689.1"/>
    </source>
</evidence>
<proteinExistence type="predicted"/>
<keyword evidence="2" id="KW-1185">Reference proteome</keyword>
<evidence type="ECO:0000313" key="2">
    <source>
        <dbReference type="Proteomes" id="UP001143910"/>
    </source>
</evidence>
<reference evidence="1" key="1">
    <citation type="submission" date="2022-08" db="EMBL/GenBank/DDBJ databases">
        <title>Genome Sequence of Lecanicillium fungicola.</title>
        <authorList>
            <person name="Buettner E."/>
        </authorList>
    </citation>
    <scope>NUCLEOTIDE SEQUENCE</scope>
    <source>
        <strain evidence="1">Babe33</strain>
    </source>
</reference>
<protein>
    <submittedName>
        <fullName evidence="1">Uncharacterized protein</fullName>
    </submittedName>
</protein>
<organism evidence="1 2">
    <name type="scientific">Zarea fungicola</name>
    <dbReference type="NCBI Taxonomy" id="93591"/>
    <lineage>
        <taxon>Eukaryota</taxon>
        <taxon>Fungi</taxon>
        <taxon>Dikarya</taxon>
        <taxon>Ascomycota</taxon>
        <taxon>Pezizomycotina</taxon>
        <taxon>Sordariomycetes</taxon>
        <taxon>Hypocreomycetidae</taxon>
        <taxon>Hypocreales</taxon>
        <taxon>Cordycipitaceae</taxon>
        <taxon>Zarea</taxon>
    </lineage>
</organism>
<comment type="caution">
    <text evidence="1">The sequence shown here is derived from an EMBL/GenBank/DDBJ whole genome shotgun (WGS) entry which is preliminary data.</text>
</comment>
<dbReference type="Proteomes" id="UP001143910">
    <property type="component" value="Unassembled WGS sequence"/>
</dbReference>
<gene>
    <name evidence="1" type="ORF">NQ176_g6465</name>
</gene>
<sequence>MHGTVAQSCTTAATQFDFLTYKSAGVTPYCVCLGPDSDTDLINDIWTSFALELGARTSIDWAFSIEEAVQKIEACIPAGVLVLNAGFIAPTSGKWPDFANQAHWIPLKVTIAQLTACVEHQGESWHQPTGSPRAGLA</sequence>
<dbReference type="EMBL" id="JANJQO010000934">
    <property type="protein sequence ID" value="KAJ2973689.1"/>
    <property type="molecule type" value="Genomic_DNA"/>
</dbReference>